<keyword evidence="9" id="KW-0540">Nuclease</keyword>
<evidence type="ECO:0000256" key="13">
    <source>
        <dbReference type="ARBA" id="ARBA00022759"/>
    </source>
</evidence>
<feature type="transmembrane region" description="Helical" evidence="34">
    <location>
        <begin position="12"/>
        <end position="33"/>
    </location>
</feature>
<comment type="function">
    <text evidence="24">An odorant receptor which affects chemotaxis to the volatile odorant diacetyl. Specifies AWA neuronal cell fate via the odr-7 pathway.</text>
</comment>
<evidence type="ECO:0000256" key="6">
    <source>
        <dbReference type="ARBA" id="ARBA00022679"/>
    </source>
</evidence>
<comment type="subcellular location">
    <subcellularLocation>
        <location evidence="1">Cell projection</location>
        <location evidence="1">Cilium membrane</location>
        <topology evidence="1">Multi-pass membrane protein</topology>
    </subcellularLocation>
</comment>
<dbReference type="PANTHER" id="PTHR37984">
    <property type="entry name" value="PROTEIN CBG26694"/>
    <property type="match status" value="1"/>
</dbReference>
<keyword evidence="18" id="KW-0969">Cilium</keyword>
<dbReference type="SMART" id="SM00343">
    <property type="entry name" value="ZnF_C2HC"/>
    <property type="match status" value="1"/>
</dbReference>
<dbReference type="InterPro" id="IPR036397">
    <property type="entry name" value="RNaseH_sf"/>
</dbReference>
<feature type="DNA-binding region" description="Integrase-type" evidence="31">
    <location>
        <begin position="2121"/>
        <end position="2173"/>
    </location>
</feature>
<dbReference type="Pfam" id="PF10326">
    <property type="entry name" value="7TM_GPCR_Str"/>
    <property type="match status" value="1"/>
</dbReference>
<evidence type="ECO:0000256" key="11">
    <source>
        <dbReference type="ARBA" id="ARBA00022725"/>
    </source>
</evidence>
<dbReference type="GO" id="GO:0006508">
    <property type="term" value="P:proteolysis"/>
    <property type="evidence" value="ECO:0007669"/>
    <property type="project" value="InterPro"/>
</dbReference>
<evidence type="ECO:0000256" key="15">
    <source>
        <dbReference type="ARBA" id="ARBA00022908"/>
    </source>
</evidence>
<evidence type="ECO:0000259" key="37">
    <source>
        <dbReference type="PROSITE" id="PS50994"/>
    </source>
</evidence>
<dbReference type="InterPro" id="IPR001969">
    <property type="entry name" value="Aspartic_peptidase_AS"/>
</dbReference>
<dbReference type="SUPFAM" id="SSF56672">
    <property type="entry name" value="DNA/RNA polymerases"/>
    <property type="match status" value="1"/>
</dbReference>
<accession>A0A8R1IBE9</accession>
<evidence type="ECO:0000256" key="7">
    <source>
        <dbReference type="ARBA" id="ARBA00022692"/>
    </source>
</evidence>
<dbReference type="GO" id="GO:0004190">
    <property type="term" value="F:aspartic-type endopeptidase activity"/>
    <property type="evidence" value="ECO:0007669"/>
    <property type="project" value="InterPro"/>
</dbReference>
<evidence type="ECO:0000256" key="34">
    <source>
        <dbReference type="SAM" id="Phobius"/>
    </source>
</evidence>
<feature type="domain" description="Integrase catalytic" evidence="37">
    <location>
        <begin position="1885"/>
        <end position="2043"/>
    </location>
</feature>
<dbReference type="GO" id="GO:0003677">
    <property type="term" value="F:DNA binding"/>
    <property type="evidence" value="ECO:0007669"/>
    <property type="project" value="UniProtKB-KW"/>
</dbReference>
<evidence type="ECO:0000256" key="8">
    <source>
        <dbReference type="ARBA" id="ARBA00022695"/>
    </source>
</evidence>
<organism evidence="39 40">
    <name type="scientific">Caenorhabditis japonica</name>
    <dbReference type="NCBI Taxonomy" id="281687"/>
    <lineage>
        <taxon>Eukaryota</taxon>
        <taxon>Metazoa</taxon>
        <taxon>Ecdysozoa</taxon>
        <taxon>Nematoda</taxon>
        <taxon>Chromadorea</taxon>
        <taxon>Rhabditida</taxon>
        <taxon>Rhabditina</taxon>
        <taxon>Rhabditomorpha</taxon>
        <taxon>Rhabditoidea</taxon>
        <taxon>Rhabditidae</taxon>
        <taxon>Peloderinae</taxon>
        <taxon>Caenorhabditis</taxon>
    </lineage>
</organism>
<dbReference type="GO" id="GO:0075523">
    <property type="term" value="P:viral translational frameshifting"/>
    <property type="evidence" value="ECO:0007669"/>
    <property type="project" value="UniProtKB-KW"/>
</dbReference>
<keyword evidence="8" id="KW-0548">Nucleotidyltransferase</keyword>
<evidence type="ECO:0000259" key="35">
    <source>
        <dbReference type="PROSITE" id="PS50158"/>
    </source>
</evidence>
<dbReference type="Gene3D" id="1.20.1070.10">
    <property type="entry name" value="Rhodopsin 7-helix transmembrane proteins"/>
    <property type="match status" value="1"/>
</dbReference>
<dbReference type="GO" id="GO:0004519">
    <property type="term" value="F:endonuclease activity"/>
    <property type="evidence" value="ECO:0007669"/>
    <property type="project" value="UniProtKB-KW"/>
</dbReference>
<evidence type="ECO:0000256" key="28">
    <source>
        <dbReference type="ARBA" id="ARBA00078653"/>
    </source>
</evidence>
<evidence type="ECO:0000259" key="36">
    <source>
        <dbReference type="PROSITE" id="PS50878"/>
    </source>
</evidence>
<evidence type="ECO:0000256" key="29">
    <source>
        <dbReference type="ARBA" id="ARBA00082489"/>
    </source>
</evidence>
<evidence type="ECO:0000259" key="38">
    <source>
        <dbReference type="PROSITE" id="PS51027"/>
    </source>
</evidence>
<dbReference type="GO" id="GO:0019899">
    <property type="term" value="F:enzyme binding"/>
    <property type="evidence" value="ECO:0007669"/>
    <property type="project" value="UniProtKB-ARBA"/>
</dbReference>
<keyword evidence="6" id="KW-0808">Transferase</keyword>
<dbReference type="FunFam" id="3.10.20.370:FF:000001">
    <property type="entry name" value="Retrovirus-related Pol polyprotein from transposon 17.6-like protein"/>
    <property type="match status" value="1"/>
</dbReference>
<evidence type="ECO:0000256" key="32">
    <source>
        <dbReference type="SAM" id="Coils"/>
    </source>
</evidence>
<dbReference type="InterPro" id="IPR001584">
    <property type="entry name" value="Integrase_cat-core"/>
</dbReference>
<evidence type="ECO:0000256" key="26">
    <source>
        <dbReference type="ARBA" id="ARBA00064300"/>
    </source>
</evidence>
<dbReference type="CDD" id="cd09274">
    <property type="entry name" value="RNase_HI_RT_Ty3"/>
    <property type="match status" value="1"/>
</dbReference>
<dbReference type="InterPro" id="IPR041588">
    <property type="entry name" value="Integrase_H2C2"/>
</dbReference>
<evidence type="ECO:0000256" key="33">
    <source>
        <dbReference type="SAM" id="MobiDB-lite"/>
    </source>
</evidence>
<evidence type="ECO:0000256" key="23">
    <source>
        <dbReference type="ARBA" id="ARBA00023273"/>
    </source>
</evidence>
<dbReference type="GO" id="GO:0003964">
    <property type="term" value="F:RNA-directed DNA polymerase activity"/>
    <property type="evidence" value="ECO:0007669"/>
    <property type="project" value="UniProtKB-KW"/>
</dbReference>
<feature type="compositionally biased region" description="Polar residues" evidence="33">
    <location>
        <begin position="2541"/>
        <end position="2550"/>
    </location>
</feature>
<evidence type="ECO:0000256" key="25">
    <source>
        <dbReference type="ARBA" id="ARBA00061678"/>
    </source>
</evidence>
<keyword evidence="4" id="KW-0145">Chemotaxis</keyword>
<dbReference type="GO" id="GO:0006935">
    <property type="term" value="P:chemotaxis"/>
    <property type="evidence" value="ECO:0007669"/>
    <property type="project" value="UniProtKB-KW"/>
</dbReference>
<keyword evidence="20 34" id="KW-0472">Membrane</keyword>
<keyword evidence="17 34" id="KW-1133">Transmembrane helix</keyword>
<dbReference type="InterPro" id="IPR012337">
    <property type="entry name" value="RNaseH-like_sf"/>
</dbReference>
<dbReference type="InterPro" id="IPR021109">
    <property type="entry name" value="Peptidase_aspartic_dom_sf"/>
</dbReference>
<dbReference type="Gene3D" id="3.10.10.10">
    <property type="entry name" value="HIV Type 1 Reverse Transcriptase, subunit A, domain 1"/>
    <property type="match status" value="1"/>
</dbReference>
<dbReference type="GO" id="GO:0007608">
    <property type="term" value="P:sensory perception of smell"/>
    <property type="evidence" value="ECO:0007669"/>
    <property type="project" value="UniProtKB-KW"/>
</dbReference>
<keyword evidence="5" id="KW-0716">Sensory transduction</keyword>
<evidence type="ECO:0000256" key="9">
    <source>
        <dbReference type="ARBA" id="ARBA00022722"/>
    </source>
</evidence>
<evidence type="ECO:0000256" key="21">
    <source>
        <dbReference type="ARBA" id="ARBA00023170"/>
    </source>
</evidence>
<proteinExistence type="inferred from homology"/>
<evidence type="ECO:0000256" key="30">
    <source>
        <dbReference type="PROSITE-ProRule" id="PRU00047"/>
    </source>
</evidence>
<evidence type="ECO:0000256" key="20">
    <source>
        <dbReference type="ARBA" id="ARBA00023136"/>
    </source>
</evidence>
<feature type="transmembrane region" description="Helical" evidence="34">
    <location>
        <begin position="248"/>
        <end position="276"/>
    </location>
</feature>
<dbReference type="InterPro" id="IPR000477">
    <property type="entry name" value="RT_dom"/>
</dbReference>
<dbReference type="PANTHER" id="PTHR37984:SF5">
    <property type="entry name" value="PROTEIN NYNRIN-LIKE"/>
    <property type="match status" value="1"/>
</dbReference>
<evidence type="ECO:0000256" key="17">
    <source>
        <dbReference type="ARBA" id="ARBA00022989"/>
    </source>
</evidence>
<dbReference type="FunFam" id="3.30.420.10:FF:000032">
    <property type="entry name" value="Retrovirus-related Pol polyprotein from transposon 297-like Protein"/>
    <property type="match status" value="1"/>
</dbReference>
<reference evidence="40" key="1">
    <citation type="submission" date="2010-08" db="EMBL/GenBank/DDBJ databases">
        <authorList>
            <consortium name="Caenorhabditis japonica Sequencing Consortium"/>
            <person name="Wilson R.K."/>
        </authorList>
    </citation>
    <scope>NUCLEOTIDE SEQUENCE [LARGE SCALE GENOMIC DNA]</scope>
    <source>
        <strain evidence="40">DF5081</strain>
    </source>
</reference>
<keyword evidence="3" id="KW-1003">Cell membrane</keyword>
<dbReference type="GO" id="GO:0060170">
    <property type="term" value="C:ciliary membrane"/>
    <property type="evidence" value="ECO:0007669"/>
    <property type="project" value="UniProtKB-SubCell"/>
</dbReference>
<dbReference type="SUPFAM" id="SSF81321">
    <property type="entry name" value="Family A G protein-coupled receptor-like"/>
    <property type="match status" value="1"/>
</dbReference>
<feature type="compositionally biased region" description="Basic and acidic residues" evidence="33">
    <location>
        <begin position="339"/>
        <end position="363"/>
    </location>
</feature>
<dbReference type="Proteomes" id="UP000005237">
    <property type="component" value="Unassembled WGS sequence"/>
</dbReference>
<dbReference type="Gene3D" id="1.10.340.70">
    <property type="match status" value="1"/>
</dbReference>
<feature type="coiled-coil region" evidence="32">
    <location>
        <begin position="587"/>
        <end position="635"/>
    </location>
</feature>
<dbReference type="Gene3D" id="3.30.420.10">
    <property type="entry name" value="Ribonuclease H-like superfamily/Ribonuclease H"/>
    <property type="match status" value="1"/>
</dbReference>
<feature type="transmembrane region" description="Helical" evidence="34">
    <location>
        <begin position="134"/>
        <end position="156"/>
    </location>
</feature>
<dbReference type="Pfam" id="PF17921">
    <property type="entry name" value="Integrase_H2C2"/>
    <property type="match status" value="1"/>
</dbReference>
<feature type="domain" description="Integrase-type" evidence="38">
    <location>
        <begin position="2121"/>
        <end position="2173"/>
    </location>
</feature>
<dbReference type="SUPFAM" id="SSF53098">
    <property type="entry name" value="Ribonuclease H-like"/>
    <property type="match status" value="1"/>
</dbReference>
<evidence type="ECO:0000256" key="4">
    <source>
        <dbReference type="ARBA" id="ARBA00022500"/>
    </source>
</evidence>
<evidence type="ECO:0000256" key="18">
    <source>
        <dbReference type="ARBA" id="ARBA00023069"/>
    </source>
</evidence>
<feature type="region of interest" description="Disordered" evidence="33">
    <location>
        <begin position="325"/>
        <end position="364"/>
    </location>
</feature>
<feature type="transmembrane region" description="Helical" evidence="34">
    <location>
        <begin position="88"/>
        <end position="114"/>
    </location>
</feature>
<evidence type="ECO:0000256" key="5">
    <source>
        <dbReference type="ARBA" id="ARBA00022606"/>
    </source>
</evidence>
<dbReference type="SUPFAM" id="SSF50630">
    <property type="entry name" value="Acid proteases"/>
    <property type="match status" value="1"/>
</dbReference>
<evidence type="ECO:0000256" key="24">
    <source>
        <dbReference type="ARBA" id="ARBA00054965"/>
    </source>
</evidence>
<keyword evidence="21" id="KW-0675">Receptor</keyword>
<evidence type="ECO:0000313" key="40">
    <source>
        <dbReference type="Proteomes" id="UP000005237"/>
    </source>
</evidence>
<keyword evidence="19" id="KW-0238">DNA-binding</keyword>
<dbReference type="SUPFAM" id="SSF57756">
    <property type="entry name" value="Retrovirus zinc finger-like domains"/>
    <property type="match status" value="1"/>
</dbReference>
<dbReference type="InterPro" id="IPR043128">
    <property type="entry name" value="Rev_trsase/Diguanyl_cyclase"/>
</dbReference>
<feature type="coiled-coil region" evidence="32">
    <location>
        <begin position="523"/>
        <end position="550"/>
    </location>
</feature>
<dbReference type="InterPro" id="IPR041373">
    <property type="entry name" value="RT_RNaseH"/>
</dbReference>
<dbReference type="GO" id="GO:0015074">
    <property type="term" value="P:DNA integration"/>
    <property type="evidence" value="ECO:0007669"/>
    <property type="project" value="UniProtKB-KW"/>
</dbReference>
<dbReference type="InterPro" id="IPR019428">
    <property type="entry name" value="7TM_GPCR_serpentine_rcpt_Str"/>
</dbReference>
<evidence type="ECO:0000256" key="27">
    <source>
        <dbReference type="ARBA" id="ARBA00067967"/>
    </source>
</evidence>
<feature type="domain" description="Reverse transcriptase" evidence="36">
    <location>
        <begin position="1335"/>
        <end position="1514"/>
    </location>
</feature>
<dbReference type="Pfam" id="PF00665">
    <property type="entry name" value="rve"/>
    <property type="match status" value="1"/>
</dbReference>
<keyword evidence="13" id="KW-0255">Endonuclease</keyword>
<dbReference type="Pfam" id="PF00078">
    <property type="entry name" value="RVT_1"/>
    <property type="match status" value="1"/>
</dbReference>
<evidence type="ECO:0000256" key="2">
    <source>
        <dbReference type="ARBA" id="ARBA00012493"/>
    </source>
</evidence>
<keyword evidence="12" id="KW-0688">Ribosomal frameshifting</keyword>
<evidence type="ECO:0000256" key="14">
    <source>
        <dbReference type="ARBA" id="ARBA00022801"/>
    </source>
</evidence>
<feature type="compositionally biased region" description="Basic and acidic residues" evidence="33">
    <location>
        <begin position="2588"/>
        <end position="2611"/>
    </location>
</feature>
<keyword evidence="30" id="KW-0862">Zinc</keyword>
<reference evidence="39" key="2">
    <citation type="submission" date="2022-06" db="UniProtKB">
        <authorList>
            <consortium name="EnsemblMetazoa"/>
        </authorList>
    </citation>
    <scope>IDENTIFICATION</scope>
    <source>
        <strain evidence="39">DF5081</strain>
    </source>
</reference>
<evidence type="ECO:0000256" key="10">
    <source>
        <dbReference type="ARBA" id="ARBA00022723"/>
    </source>
</evidence>
<evidence type="ECO:0000313" key="39">
    <source>
        <dbReference type="EnsemblMetazoa" id="CJA24406b.1"/>
    </source>
</evidence>
<dbReference type="GO" id="GO:0042575">
    <property type="term" value="C:DNA polymerase complex"/>
    <property type="evidence" value="ECO:0007669"/>
    <property type="project" value="UniProtKB-ARBA"/>
</dbReference>
<sequence length="2643" mass="300147">MSDRIWVEITTVCGHVGFIISTLANFVILTLLLVRPTKALGSYKYLMIIFCIFSLFYTSVETFLRPIMHMYDDTLFVMQRKRFQYSEFTARFLSGTYCGCYAMSFTLFAVHFVYRYFAACKPENLRFFRGFYFVAWLLGALSVAAFWGMATFFLFAETDRTKKSLHYFLKESYDLDPSLIGNVPYSYWRTDENGVEHLNILNILGILQHGVIMALSFSTVYHCGMQTHKKIKSHRGLSDKTRELQNQLFNALVLQTIIPTFMMYIPTTMAFVLPFLGINVGCYANITTVTVQMYPGIDPLVLIFLIKDFRQTFLTLFNDQGEDSKESAHQRRRLARVSATKEKTRKSQGENSEKSSSGEDPKGFLELTLQRVSTEFDTHVVMSSMSHTNNLGADNGDDMVVPLVEHNEEHFAQNEMEFGGEEEDILLVSTEEFIIGLNQKREKRKENDDRKIVSTIDYIRKLASMSRTQAEIMMRPIREAFQEKELIIERREDAWKFAVDKLTTYQTIHEETENNVFQRDEEMEEIRARNADLESKVSSLQARIVELESESFGSRDEVGKVCEEFNIQSSDELLRALIQKITIELKHTETLLELQDLKTKNEQLRQEARAAMERLKELELKTRMLNEGKEEVERKLKLALDQAGQNTLMRRDHEERSFCPPQATQVPTGMKIEPKRGIEKARAYASLTGEIVESEEGEDTQSKGNLLEGNWTSTPRAEARMKQGNEKESLLEQILLAQAVPEPKPFSAAERSISLETFKHTFAMKYRTLPVYDQLMLLESKFLEGKALQVFKGIPAREKTSVEKTFRALAERLRVSVQDESRMAKTRFERLRMRQGQTIEEFCLELDAIAEKAFGRNSPEEISSTKTAKLLVAMGELSDDYQLRSLMEWQLREIPEERQLRDPQPTKGSKKEEAQFPNPIGRSEKRVTFPSCGECDQLGYHLPTCSKAPTVSCYYCGGKGHYSIKCPKKLETPLEQRQGQTLAVEKLERRTAEAARGSGDIQIEIGKIGNTVMEFLIDSGSTISLISKTTWNKLVKENGKEWEKQITKSVPEIERVVAANNTIIELLFEAKIETIMATRTRKIIYHIADVQRDNVILGTNAFCDMDITMNIGGSVRDISLTKTVRIKPSECKTVEVQVEGLVLGEKKQCLVTPATQFLSTTVCQVDEKGKTWLQLCNFGNTPIILKKGAKVATGELEEFKVLTEDGEVEEVLEMWIEAGASDIDDKGVLCTSGSIDGQRIQVQSMESEKVIGEITRDQTLWEQLERDEPVVAGEIRKLITEYKDVFAISDEELGQTHLTKCVIELIEGAQPIRQRPRPIPLAIRKEISDLIKKMLGQRVIRRSNSPWSSPVVLVKKKDGTVRMCIDYRRVNKVMRNNAHPLPHIEATLKSLAGKKVFSTLDFLAGYWQIPLDENSKPITAFAIGSELFEWEVLPFGLVTSPAIFQATMEAIVGDLLGKCAYVYVDDLLVASETLEQHAIDLQQIMEKIRGSGMKLRASKCHIAQPKVEYLGHRITPDGVQTEEKKVEKMKQYPRPTNRKEMQSFLASPLTPLTSKKVEWQWGDEQEEAYQTLRNAICVAPVLAQPDVDAAVNGNRPFLIYTDASRKGVGAVLAQEDENGEQHPIAFASKSLTPAETRYHITDLEALAMMFALARFKTIVYGTQVMVFTDHKPLVSLLKGTQLADRLLRWSIEILEYNVKIVFVAGKANLVADALSREGSYVDEGSDGETKELLKVVNELKLDSDKHDQLDHELWLEELRMSDEGWKELIEILEKGETEGKVRVKGIKGLVLVENYALIGRSLRNTEIPESNRKVVPKSARNLLVKELHEGDLGGHFGAQKMLRQLGKRFFWPRMLVTMESCVKSCPKCVCTNDHPKLTAPLKPYETSYPMEIVACDLIDVGLSTQGNRYILSIIDLFTKYAIAIPIPDKKAETVVKAFIERWALGEGRIPDTLLTDEGKEFENSHFQQLCKMLQIKKVSTKGYNSRMNGCVERFNKTIIHIIKKRSSVPMEWDDQIPFATFAYNSVMHRTTGESPMFLMHGRDSKHPLFMEGEDAAGIVYSDCDEYKNVLTQELLKAHRLAKEHAVREWEVNKILFDKKHRTETRRFPAVGSRVLVEIPSERLGARCPKLINQWRGPYRVQSVSDNSATVIPILGAKKEILVIPFDNLRVVPNEMENVPIETIKGRKTRRKEIWEGTDCLNIQYETTHNNDYLSSSPEVFFCRCYTPCHFALSTLPELTTTSPTTLHRFSVLLKQCPHLLDDLDTVRLLALRPLPFASQSVTSDLWKALAKCPSILLTLKNTELMREFEVIYSKALNDSAGVDVFDDTKTLMILLPGVTMEMVPLGHDAFCMRNIALEAEKIPSWIRKYRCKNVLLVVPVVNDVMSAREDWVLVLNQIPNAVNVIVASAPCQSIDWTKEAEYALCVEELTRKDGGVLQIVSPRESDPEWKNASLLLVGNTEAPDNYWQFVYNAATKQGCSWPGFRIKTASESAASIGRGLKEVAGMRTQGTSAAGKMTRQVPGPRLQRHWHPRQVPPRTGTGRNAHNQPMATKYKRRKSYATETLFNDQGEDSKESAHQRRRLARVSATKEKTRKSQGENSEKSSSGEDPKGFLELTLQRVSTEFDTHVVIKWVAILEFSPKL</sequence>
<dbReference type="CDD" id="cd00303">
    <property type="entry name" value="retropepsin_like"/>
    <property type="match status" value="1"/>
</dbReference>
<keyword evidence="22" id="KW-0325">Glycoprotein</keyword>
<dbReference type="PROSITE" id="PS51027">
    <property type="entry name" value="INTEGRASE_DBD"/>
    <property type="match status" value="1"/>
</dbReference>
<dbReference type="InterPro" id="IPR036875">
    <property type="entry name" value="Znf_CCHC_sf"/>
</dbReference>
<evidence type="ECO:0000256" key="12">
    <source>
        <dbReference type="ARBA" id="ARBA00022758"/>
    </source>
</evidence>
<dbReference type="EnsemblMetazoa" id="CJA24406b.1">
    <property type="protein sequence ID" value="CJA24406b.1"/>
    <property type="gene ID" value="WBGene00179978"/>
</dbReference>
<keyword evidence="10" id="KW-0479">Metal-binding</keyword>
<dbReference type="Gene3D" id="3.30.70.270">
    <property type="match status" value="2"/>
</dbReference>
<dbReference type="FunFam" id="1.20.1070.10:FF:000128">
    <property type="entry name" value="Seven TM Receptor"/>
    <property type="match status" value="1"/>
</dbReference>
<comment type="similarity">
    <text evidence="25">Belongs to the nematode receptor-like protein str family.</text>
</comment>
<keyword evidence="15" id="KW-0229">DNA integration</keyword>
<keyword evidence="40" id="KW-1185">Reference proteome</keyword>
<keyword evidence="32" id="KW-0175">Coiled coil</keyword>
<dbReference type="InterPro" id="IPR001878">
    <property type="entry name" value="Znf_CCHC"/>
</dbReference>
<dbReference type="Pfam" id="PF17917">
    <property type="entry name" value="RT_RNaseH"/>
    <property type="match status" value="1"/>
</dbReference>
<dbReference type="CDD" id="cd01647">
    <property type="entry name" value="RT_LTR"/>
    <property type="match status" value="1"/>
</dbReference>
<keyword evidence="16" id="KW-0695">RNA-directed DNA polymerase</keyword>
<evidence type="ECO:0000256" key="19">
    <source>
        <dbReference type="ARBA" id="ARBA00023125"/>
    </source>
</evidence>
<feature type="domain" description="CCHC-type" evidence="35">
    <location>
        <begin position="953"/>
        <end position="968"/>
    </location>
</feature>
<keyword evidence="11" id="KW-0552">Olfaction</keyword>
<name>A0A8R1IBE9_CAEJA</name>
<keyword evidence="30" id="KW-0863">Zinc-finger</keyword>
<dbReference type="InterPro" id="IPR043502">
    <property type="entry name" value="DNA/RNA_pol_sf"/>
</dbReference>
<dbReference type="FunFam" id="1.10.340.70:FF:000001">
    <property type="entry name" value="Retrovirus-related Pol polyprotein from transposon gypsy-like Protein"/>
    <property type="match status" value="1"/>
</dbReference>
<dbReference type="GO" id="GO:0005737">
    <property type="term" value="C:cytoplasm"/>
    <property type="evidence" value="ECO:0007669"/>
    <property type="project" value="UniProtKB-ARBA"/>
</dbReference>
<dbReference type="InterPro" id="IPR050951">
    <property type="entry name" value="Retrovirus_Pol_polyprotein"/>
</dbReference>
<evidence type="ECO:0000256" key="22">
    <source>
        <dbReference type="ARBA" id="ARBA00023180"/>
    </source>
</evidence>
<feature type="region of interest" description="Disordered" evidence="33">
    <location>
        <begin position="895"/>
        <end position="917"/>
    </location>
</feature>
<evidence type="ECO:0000256" key="1">
    <source>
        <dbReference type="ARBA" id="ARBA00004272"/>
    </source>
</evidence>
<dbReference type="Gene3D" id="3.10.20.370">
    <property type="match status" value="1"/>
</dbReference>
<evidence type="ECO:0000256" key="31">
    <source>
        <dbReference type="PROSITE-ProRule" id="PRU00506"/>
    </source>
</evidence>
<dbReference type="EC" id="2.7.7.49" evidence="2"/>
<dbReference type="PROSITE" id="PS50878">
    <property type="entry name" value="RT_POL"/>
    <property type="match status" value="1"/>
</dbReference>
<keyword evidence="23" id="KW-0966">Cell projection</keyword>
<keyword evidence="7 34" id="KW-0812">Transmembrane</keyword>
<evidence type="ECO:0000256" key="16">
    <source>
        <dbReference type="ARBA" id="ARBA00022918"/>
    </source>
</evidence>
<dbReference type="InterPro" id="IPR001037">
    <property type="entry name" value="Integrase_C_retrovir"/>
</dbReference>
<evidence type="ECO:0000256" key="3">
    <source>
        <dbReference type="ARBA" id="ARBA00022475"/>
    </source>
</evidence>
<dbReference type="PROSITE" id="PS50994">
    <property type="entry name" value="INTEGRASE"/>
    <property type="match status" value="1"/>
</dbReference>
<protein>
    <recommendedName>
        <fullName evidence="27">Serpentine receptor class r-10</fullName>
        <ecNumber evidence="2">2.7.7.49</ecNumber>
    </recommendedName>
    <alternativeName>
        <fullName evidence="28">Odorant response abnormal protein 10</fullName>
    </alternativeName>
    <alternativeName>
        <fullName evidence="29">Olfactory receptor 10</fullName>
    </alternativeName>
</protein>
<feature type="region of interest" description="Disordered" evidence="33">
    <location>
        <begin position="2507"/>
        <end position="2611"/>
    </location>
</feature>
<dbReference type="PROSITE" id="PS00141">
    <property type="entry name" value="ASP_PROTEASE"/>
    <property type="match status" value="1"/>
</dbReference>
<comment type="subunit">
    <text evidence="26">Interacts with odr-4.</text>
</comment>
<feature type="transmembrane region" description="Helical" evidence="34">
    <location>
        <begin position="45"/>
        <end position="67"/>
    </location>
</feature>
<dbReference type="Gene3D" id="4.10.60.10">
    <property type="entry name" value="Zinc finger, CCHC-type"/>
    <property type="match status" value="1"/>
</dbReference>
<keyword evidence="14" id="KW-0378">Hydrolase</keyword>
<dbReference type="GO" id="GO:0008270">
    <property type="term" value="F:zinc ion binding"/>
    <property type="evidence" value="ECO:0007669"/>
    <property type="project" value="UniProtKB-KW"/>
</dbReference>
<dbReference type="PROSITE" id="PS50158">
    <property type="entry name" value="ZF_CCHC"/>
    <property type="match status" value="1"/>
</dbReference>